<accession>A0A098S5C3</accession>
<keyword evidence="2" id="KW-1185">Reference proteome</keyword>
<evidence type="ECO:0000313" key="1">
    <source>
        <dbReference type="EMBL" id="KGE87013.1"/>
    </source>
</evidence>
<name>A0A098S5C3_9BACT</name>
<protein>
    <recommendedName>
        <fullName evidence="3">Secretion system C-terminal sorting domain-containing protein</fullName>
    </recommendedName>
</protein>
<comment type="caution">
    <text evidence="1">The sequence shown here is derived from an EMBL/GenBank/DDBJ whole genome shotgun (WGS) entry which is preliminary data.</text>
</comment>
<dbReference type="NCBIfam" id="TIGR04183">
    <property type="entry name" value="Por_Secre_tail"/>
    <property type="match status" value="1"/>
</dbReference>
<proteinExistence type="predicted"/>
<gene>
    <name evidence="1" type="ORF">IX84_18495</name>
</gene>
<dbReference type="Proteomes" id="UP000029736">
    <property type="component" value="Unassembled WGS sequence"/>
</dbReference>
<reference evidence="1 2" key="1">
    <citation type="journal article" date="2014" name="Int. J. Syst. Evol. Microbiol.">
        <title>Phaeodactylibacter xiamenensis gen. nov., sp. nov., a member of the family Saprospiraceae isolated from the marine alga Phaeodactylum tricornutum.</title>
        <authorList>
            <person name="Chen Z.Jr."/>
            <person name="Lei X."/>
            <person name="Lai Q."/>
            <person name="Li Y."/>
            <person name="Zhang B."/>
            <person name="Zhang J."/>
            <person name="Zhang H."/>
            <person name="Yang L."/>
            <person name="Zheng W."/>
            <person name="Tian Y."/>
            <person name="Yu Z."/>
            <person name="Xu H.Jr."/>
            <person name="Zheng T."/>
        </authorList>
    </citation>
    <scope>NUCLEOTIDE SEQUENCE [LARGE SCALE GENOMIC DNA]</scope>
    <source>
        <strain evidence="1 2">KD52</strain>
    </source>
</reference>
<dbReference type="InterPro" id="IPR026444">
    <property type="entry name" value="Secre_tail"/>
</dbReference>
<dbReference type="EMBL" id="JPOS01000039">
    <property type="protein sequence ID" value="KGE87013.1"/>
    <property type="molecule type" value="Genomic_DNA"/>
</dbReference>
<sequence>MFFGALAHAQITIERQDFTLEAGMQTKAWYLDHTGASVPEIGEGQVWDFSGLSLDGSFTADYEEPSSPLFPQANITEPSFATLLGGLGVQTGLNYNSIDDSGYGSWGSIGEQVTVPLAPVTGMDTDNLTILELVIQYNQRRDILKFPLNYGESWTHSETYNIDFLVTVAGFGLQNVPAGQTIQDSVSYEVAGYGTVILPNPEGPDQEPVSIEGLLIKRDRVTVNNYTLGGQPAPQLMLDAFGLTQGESQVTTRYFIYAKGLPRTAANIGVDANGEITSFTISDDITQLISSTSEPTAEPLQAKAFPNPIVAGEALSVELPTTIQNGALELVDALGRQVAIWPVSGLQGQIVSCNLPAHLQAGLYVYRIMENNQEVRGIGKLNVIR</sequence>
<evidence type="ECO:0000313" key="2">
    <source>
        <dbReference type="Proteomes" id="UP000029736"/>
    </source>
</evidence>
<evidence type="ECO:0008006" key="3">
    <source>
        <dbReference type="Google" id="ProtNLM"/>
    </source>
</evidence>
<dbReference type="AlphaFoldDB" id="A0A098S5C3"/>
<organism evidence="1 2">
    <name type="scientific">Phaeodactylibacter xiamenensis</name>
    <dbReference type="NCBI Taxonomy" id="1524460"/>
    <lineage>
        <taxon>Bacteria</taxon>
        <taxon>Pseudomonadati</taxon>
        <taxon>Bacteroidota</taxon>
        <taxon>Saprospiria</taxon>
        <taxon>Saprospirales</taxon>
        <taxon>Haliscomenobacteraceae</taxon>
        <taxon>Phaeodactylibacter</taxon>
    </lineage>
</organism>